<dbReference type="InterPro" id="IPR009057">
    <property type="entry name" value="Homeodomain-like_sf"/>
</dbReference>
<evidence type="ECO:0000256" key="2">
    <source>
        <dbReference type="ARBA" id="ARBA00022741"/>
    </source>
</evidence>
<dbReference type="PROSITE" id="PS51421">
    <property type="entry name" value="RAS"/>
    <property type="match status" value="1"/>
</dbReference>
<name>A0AAV7JLX4_9METZ</name>
<dbReference type="InterPro" id="IPR005225">
    <property type="entry name" value="Small_GTP-bd"/>
</dbReference>
<reference evidence="6 7" key="1">
    <citation type="journal article" date="2023" name="BMC Biol.">
        <title>The compact genome of the sponge Oopsacas minuta (Hexactinellida) is lacking key metazoan core genes.</title>
        <authorList>
            <person name="Santini S."/>
            <person name="Schenkelaars Q."/>
            <person name="Jourda C."/>
            <person name="Duchesne M."/>
            <person name="Belahbib H."/>
            <person name="Rocher C."/>
            <person name="Selva M."/>
            <person name="Riesgo A."/>
            <person name="Vervoort M."/>
            <person name="Leys S.P."/>
            <person name="Kodjabachian L."/>
            <person name="Le Bivic A."/>
            <person name="Borchiellini C."/>
            <person name="Claverie J.M."/>
            <person name="Renard E."/>
        </authorList>
    </citation>
    <scope>NUCLEOTIDE SEQUENCE [LARGE SCALE GENOMIC DNA]</scope>
    <source>
        <strain evidence="6">SPO-2</strain>
    </source>
</reference>
<sequence>MVRETSSCARSRAVGIVLGGMTQKCASEKLGVNIRTIRRWLSRYQNEGSLENMHGRGRKSKLTKVAKIVIAKSISKRHQSTQKLAKRLRSKGCAVSHTAVRKYLRSTLKDGAPAHTAKRAQEWCNTNLVEFWHKSQWPGNSPDLNPIENLWSIVKQEIELMDTPTNISMLEKHIKQAWSQNSPETLENLVSDAKKDEIMHKTKGFRIPQSTHINYNQVMNIKSCIVGDSDVGKSSLLISYTTKKFPSDNTPAFWSGVEDYTIDGIDVSLSFWDTFDHENSYRLKPLSYRETDVLLILFSLINHISFENVKVKWNPEVMYYCPHTPKILVGTKLDLRDDGEITTLLENEKFAPISYSQGVEMMRDIGAVSYIECSALTQIGVTQVFEEAMRVAIAFRSRVNRRGRCILI</sequence>
<comment type="caution">
    <text evidence="6">The sequence shown here is derived from an EMBL/GenBank/DDBJ whole genome shotgun (WGS) entry which is preliminary data.</text>
</comment>
<evidence type="ECO:0000256" key="4">
    <source>
        <dbReference type="ARBA" id="ARBA00023136"/>
    </source>
</evidence>
<dbReference type="SMART" id="SM00175">
    <property type="entry name" value="RAB"/>
    <property type="match status" value="1"/>
</dbReference>
<evidence type="ECO:0000256" key="3">
    <source>
        <dbReference type="ARBA" id="ARBA00023134"/>
    </source>
</evidence>
<evidence type="ECO:0000256" key="1">
    <source>
        <dbReference type="ARBA" id="ARBA00004370"/>
    </source>
</evidence>
<dbReference type="Pfam" id="PF00071">
    <property type="entry name" value="Ras"/>
    <property type="match status" value="1"/>
</dbReference>
<dbReference type="Proteomes" id="UP001165289">
    <property type="component" value="Unassembled WGS sequence"/>
</dbReference>
<evidence type="ECO:0000259" key="5">
    <source>
        <dbReference type="Pfam" id="PF13358"/>
    </source>
</evidence>
<keyword evidence="2" id="KW-0547">Nucleotide-binding</keyword>
<dbReference type="GO" id="GO:0016020">
    <property type="term" value="C:membrane"/>
    <property type="evidence" value="ECO:0007669"/>
    <property type="project" value="UniProtKB-SubCell"/>
</dbReference>
<keyword evidence="4" id="KW-0472">Membrane</keyword>
<evidence type="ECO:0000313" key="6">
    <source>
        <dbReference type="EMBL" id="KAI6649920.1"/>
    </source>
</evidence>
<feature type="domain" description="Tc1-like transposase DDE" evidence="5">
    <location>
        <begin position="110"/>
        <end position="159"/>
    </location>
</feature>
<dbReference type="Pfam" id="PF13358">
    <property type="entry name" value="DDE_3"/>
    <property type="match status" value="1"/>
</dbReference>
<dbReference type="AlphaFoldDB" id="A0AAV7JLX4"/>
<dbReference type="PROSITE" id="PS51420">
    <property type="entry name" value="RHO"/>
    <property type="match status" value="1"/>
</dbReference>
<dbReference type="GO" id="GO:0005525">
    <property type="term" value="F:GTP binding"/>
    <property type="evidence" value="ECO:0007669"/>
    <property type="project" value="UniProtKB-KW"/>
</dbReference>
<protein>
    <recommendedName>
        <fullName evidence="5">Tc1-like transposase DDE domain-containing protein</fullName>
    </recommendedName>
</protein>
<dbReference type="InterPro" id="IPR027417">
    <property type="entry name" value="P-loop_NTPase"/>
</dbReference>
<dbReference type="SMART" id="SM00174">
    <property type="entry name" value="RHO"/>
    <property type="match status" value="1"/>
</dbReference>
<dbReference type="SMART" id="SM00173">
    <property type="entry name" value="RAS"/>
    <property type="match status" value="1"/>
</dbReference>
<proteinExistence type="predicted"/>
<dbReference type="InterPro" id="IPR001806">
    <property type="entry name" value="Small_GTPase"/>
</dbReference>
<dbReference type="GO" id="GO:0007264">
    <property type="term" value="P:small GTPase-mediated signal transduction"/>
    <property type="evidence" value="ECO:0007669"/>
    <property type="project" value="InterPro"/>
</dbReference>
<dbReference type="EMBL" id="JAKMXF010000317">
    <property type="protein sequence ID" value="KAI6649920.1"/>
    <property type="molecule type" value="Genomic_DNA"/>
</dbReference>
<dbReference type="InterPro" id="IPR038717">
    <property type="entry name" value="Tc1-like_DDE_dom"/>
</dbReference>
<dbReference type="Gene3D" id="3.40.50.300">
    <property type="entry name" value="P-loop containing nucleotide triphosphate hydrolases"/>
    <property type="match status" value="1"/>
</dbReference>
<evidence type="ECO:0000313" key="7">
    <source>
        <dbReference type="Proteomes" id="UP001165289"/>
    </source>
</evidence>
<comment type="subcellular location">
    <subcellularLocation>
        <location evidence="1">Membrane</location>
    </subcellularLocation>
</comment>
<dbReference type="GO" id="GO:0003676">
    <property type="term" value="F:nucleic acid binding"/>
    <property type="evidence" value="ECO:0007669"/>
    <property type="project" value="InterPro"/>
</dbReference>
<keyword evidence="7" id="KW-1185">Reference proteome</keyword>
<dbReference type="PROSITE" id="PS51419">
    <property type="entry name" value="RAB"/>
    <property type="match status" value="1"/>
</dbReference>
<dbReference type="PANTHER" id="PTHR24072">
    <property type="entry name" value="RHO FAMILY GTPASE"/>
    <property type="match status" value="1"/>
</dbReference>
<keyword evidence="3" id="KW-0342">GTP-binding</keyword>
<dbReference type="Pfam" id="PF13565">
    <property type="entry name" value="HTH_32"/>
    <property type="match status" value="1"/>
</dbReference>
<dbReference type="Gene3D" id="3.30.420.10">
    <property type="entry name" value="Ribonuclease H-like superfamily/Ribonuclease H"/>
    <property type="match status" value="1"/>
</dbReference>
<dbReference type="NCBIfam" id="TIGR00231">
    <property type="entry name" value="small_GTP"/>
    <property type="match status" value="1"/>
</dbReference>
<dbReference type="InterPro" id="IPR003578">
    <property type="entry name" value="Small_GTPase_Rho"/>
</dbReference>
<dbReference type="PRINTS" id="PR00449">
    <property type="entry name" value="RASTRNSFRMNG"/>
</dbReference>
<dbReference type="SUPFAM" id="SSF52540">
    <property type="entry name" value="P-loop containing nucleoside triphosphate hydrolases"/>
    <property type="match status" value="1"/>
</dbReference>
<dbReference type="CDD" id="cd00157">
    <property type="entry name" value="Rho"/>
    <property type="match status" value="1"/>
</dbReference>
<dbReference type="GO" id="GO:0003924">
    <property type="term" value="F:GTPase activity"/>
    <property type="evidence" value="ECO:0007669"/>
    <property type="project" value="InterPro"/>
</dbReference>
<gene>
    <name evidence="6" type="ORF">LOD99_6469</name>
</gene>
<dbReference type="SUPFAM" id="SSF46689">
    <property type="entry name" value="Homeodomain-like"/>
    <property type="match status" value="1"/>
</dbReference>
<accession>A0AAV7JLX4</accession>
<organism evidence="6 7">
    <name type="scientific">Oopsacas minuta</name>
    <dbReference type="NCBI Taxonomy" id="111878"/>
    <lineage>
        <taxon>Eukaryota</taxon>
        <taxon>Metazoa</taxon>
        <taxon>Porifera</taxon>
        <taxon>Hexactinellida</taxon>
        <taxon>Hexasterophora</taxon>
        <taxon>Lyssacinosida</taxon>
        <taxon>Leucopsacidae</taxon>
        <taxon>Oopsacas</taxon>
    </lineage>
</organism>
<dbReference type="FunFam" id="3.40.50.300:FF:002060">
    <property type="entry name" value="Rho family GTPase"/>
    <property type="match status" value="1"/>
</dbReference>
<dbReference type="InterPro" id="IPR036397">
    <property type="entry name" value="RNaseH_sf"/>
</dbReference>